<dbReference type="Proteomes" id="UP000268233">
    <property type="component" value="Unassembled WGS sequence"/>
</dbReference>
<comment type="caution">
    <text evidence="2">The sequence shown here is derived from an EMBL/GenBank/DDBJ whole genome shotgun (WGS) entry which is preliminary data.</text>
</comment>
<dbReference type="RefSeq" id="WP_121302854.1">
    <property type="nucleotide sequence ID" value="NZ_RBWW01000001.1"/>
</dbReference>
<feature type="region of interest" description="Disordered" evidence="1">
    <location>
        <begin position="1"/>
        <end position="36"/>
    </location>
</feature>
<evidence type="ECO:0000313" key="2">
    <source>
        <dbReference type="EMBL" id="RKS82165.1"/>
    </source>
</evidence>
<name>A0A495R4C4_9EURY</name>
<dbReference type="EMBL" id="RBWW01000001">
    <property type="protein sequence ID" value="RKS82165.1"/>
    <property type="molecule type" value="Genomic_DNA"/>
</dbReference>
<keyword evidence="3" id="KW-1185">Reference proteome</keyword>
<protein>
    <submittedName>
        <fullName evidence="2">Uncharacterized protein</fullName>
    </submittedName>
</protein>
<sequence length="134" mass="15210">MSDNDEMTEREAEVIDERIEEVEDESRRHSTEEVAEELGVDLDDGHRRRFALAAGMVACGWESLPDAAERRDVDPEDVARALSRHQFPEDYSGRRWAERHCDDVEIAAERAEALDDAGNLEDVDDLIDDLPDDA</sequence>
<organism evidence="2 3">
    <name type="scientific">Haloarcula quadrata</name>
    <dbReference type="NCBI Taxonomy" id="182779"/>
    <lineage>
        <taxon>Archaea</taxon>
        <taxon>Methanobacteriati</taxon>
        <taxon>Methanobacteriota</taxon>
        <taxon>Stenosarchaea group</taxon>
        <taxon>Halobacteria</taxon>
        <taxon>Halobacteriales</taxon>
        <taxon>Haloarculaceae</taxon>
        <taxon>Haloarcula</taxon>
    </lineage>
</organism>
<feature type="compositionally biased region" description="Basic and acidic residues" evidence="1">
    <location>
        <begin position="7"/>
        <end position="17"/>
    </location>
</feature>
<dbReference type="AlphaFoldDB" id="A0A495R4C4"/>
<evidence type="ECO:0000313" key="3">
    <source>
        <dbReference type="Proteomes" id="UP000268233"/>
    </source>
</evidence>
<proteinExistence type="predicted"/>
<feature type="region of interest" description="Disordered" evidence="1">
    <location>
        <begin position="115"/>
        <end position="134"/>
    </location>
</feature>
<gene>
    <name evidence="2" type="ORF">BDK61_1464</name>
</gene>
<reference evidence="2 3" key="1">
    <citation type="submission" date="2018-10" db="EMBL/GenBank/DDBJ databases">
        <title>Genomic Encyclopedia of Archaeal and Bacterial Type Strains, Phase II (KMG-II): from individual species to whole genera.</title>
        <authorList>
            <person name="Goeker M."/>
        </authorList>
    </citation>
    <scope>NUCLEOTIDE SEQUENCE [LARGE SCALE GENOMIC DNA]</scope>
    <source>
        <strain evidence="2 3">DSM 11927</strain>
    </source>
</reference>
<accession>A0A495R4C4</accession>
<evidence type="ECO:0000256" key="1">
    <source>
        <dbReference type="SAM" id="MobiDB-lite"/>
    </source>
</evidence>